<dbReference type="PANTHER" id="PTHR43166">
    <property type="entry name" value="AMINO ACID IMPORT ATP-BINDING PROTEIN"/>
    <property type="match status" value="1"/>
</dbReference>
<keyword evidence="3" id="KW-0813">Transport</keyword>
<dbReference type="GO" id="GO:0005524">
    <property type="term" value="F:ATP binding"/>
    <property type="evidence" value="ECO:0007669"/>
    <property type="project" value="UniProtKB-KW"/>
</dbReference>
<evidence type="ECO:0000256" key="2">
    <source>
        <dbReference type="ARBA" id="ARBA00005417"/>
    </source>
</evidence>
<evidence type="ECO:0000313" key="11">
    <source>
        <dbReference type="Proteomes" id="UP000559809"/>
    </source>
</evidence>
<evidence type="ECO:0000256" key="6">
    <source>
        <dbReference type="ARBA" id="ARBA00022840"/>
    </source>
</evidence>
<dbReference type="Proteomes" id="UP000559809">
    <property type="component" value="Unassembled WGS sequence"/>
</dbReference>
<evidence type="ECO:0000256" key="5">
    <source>
        <dbReference type="ARBA" id="ARBA00022741"/>
    </source>
</evidence>
<name>A0A853FXW9_9BURK</name>
<dbReference type="InterPro" id="IPR050086">
    <property type="entry name" value="MetN_ABC_transporter-like"/>
</dbReference>
<dbReference type="InterPro" id="IPR003593">
    <property type="entry name" value="AAA+_ATPase"/>
</dbReference>
<dbReference type="SMART" id="SM00382">
    <property type="entry name" value="AAA"/>
    <property type="match status" value="1"/>
</dbReference>
<keyword evidence="7" id="KW-0029">Amino-acid transport</keyword>
<dbReference type="EMBL" id="JACCEM010000003">
    <property type="protein sequence ID" value="NYT48957.1"/>
    <property type="molecule type" value="Genomic_DNA"/>
</dbReference>
<evidence type="ECO:0000256" key="3">
    <source>
        <dbReference type="ARBA" id="ARBA00022448"/>
    </source>
</evidence>
<dbReference type="PROSITE" id="PS00211">
    <property type="entry name" value="ABC_TRANSPORTER_1"/>
    <property type="match status" value="1"/>
</dbReference>
<dbReference type="PIRSF" id="PIRSF039085">
    <property type="entry name" value="ABC_ATPase_HisP"/>
    <property type="match status" value="1"/>
</dbReference>
<evidence type="ECO:0000256" key="8">
    <source>
        <dbReference type="ARBA" id="ARBA00023136"/>
    </source>
</evidence>
<reference evidence="10 11" key="1">
    <citation type="submission" date="2020-07" db="EMBL/GenBank/DDBJ databases">
        <title>Taxonomic revisions and descriptions of new bacterial species based on genomic comparisons in the high-G+C-content subgroup of the family Alcaligenaceae.</title>
        <authorList>
            <person name="Szabo A."/>
            <person name="Felfoldi T."/>
        </authorList>
    </citation>
    <scope>NUCLEOTIDE SEQUENCE [LARGE SCALE GENOMIC DNA]</scope>
    <source>
        <strain evidence="10 11">LMG 24012</strain>
    </source>
</reference>
<evidence type="ECO:0000256" key="7">
    <source>
        <dbReference type="ARBA" id="ARBA00022970"/>
    </source>
</evidence>
<dbReference type="GO" id="GO:0005886">
    <property type="term" value="C:plasma membrane"/>
    <property type="evidence" value="ECO:0007669"/>
    <property type="project" value="UniProtKB-SubCell"/>
</dbReference>
<dbReference type="Gene3D" id="3.40.50.300">
    <property type="entry name" value="P-loop containing nucleotide triphosphate hydrolases"/>
    <property type="match status" value="1"/>
</dbReference>
<accession>A0A853FXW9</accession>
<dbReference type="InterPro" id="IPR027417">
    <property type="entry name" value="P-loop_NTPase"/>
</dbReference>
<gene>
    <name evidence="10" type="ORF">H0A72_06495</name>
</gene>
<evidence type="ECO:0000259" key="9">
    <source>
        <dbReference type="PROSITE" id="PS50893"/>
    </source>
</evidence>
<keyword evidence="6 10" id="KW-0067">ATP-binding</keyword>
<dbReference type="InterPro" id="IPR017871">
    <property type="entry name" value="ABC_transporter-like_CS"/>
</dbReference>
<evidence type="ECO:0000256" key="1">
    <source>
        <dbReference type="ARBA" id="ARBA00004202"/>
    </source>
</evidence>
<dbReference type="SUPFAM" id="SSF52540">
    <property type="entry name" value="P-loop containing nucleoside triphosphate hydrolases"/>
    <property type="match status" value="1"/>
</dbReference>
<dbReference type="AlphaFoldDB" id="A0A853FXW9"/>
<dbReference type="GO" id="GO:0015424">
    <property type="term" value="F:ABC-type amino acid transporter activity"/>
    <property type="evidence" value="ECO:0007669"/>
    <property type="project" value="InterPro"/>
</dbReference>
<comment type="subcellular location">
    <subcellularLocation>
        <location evidence="1">Cell membrane</location>
        <topology evidence="1">Peripheral membrane protein</topology>
    </subcellularLocation>
</comment>
<organism evidence="10 11">
    <name type="scientific">Parapusillimonas granuli</name>
    <dbReference type="NCBI Taxonomy" id="380911"/>
    <lineage>
        <taxon>Bacteria</taxon>
        <taxon>Pseudomonadati</taxon>
        <taxon>Pseudomonadota</taxon>
        <taxon>Betaproteobacteria</taxon>
        <taxon>Burkholderiales</taxon>
        <taxon>Alcaligenaceae</taxon>
        <taxon>Parapusillimonas</taxon>
    </lineage>
</organism>
<dbReference type="InterPro" id="IPR003439">
    <property type="entry name" value="ABC_transporter-like_ATP-bd"/>
</dbReference>
<keyword evidence="8" id="KW-0472">Membrane</keyword>
<comment type="similarity">
    <text evidence="2">Belongs to the ABC transporter superfamily.</text>
</comment>
<keyword evidence="5" id="KW-0547">Nucleotide-binding</keyword>
<dbReference type="PANTHER" id="PTHR43166:SF9">
    <property type="entry name" value="GLUTAMATE_ASPARTATE IMPORT ATP-BINDING PROTEIN GLTL"/>
    <property type="match status" value="1"/>
</dbReference>
<feature type="domain" description="ABC transporter" evidence="9">
    <location>
        <begin position="10"/>
        <end position="244"/>
    </location>
</feature>
<dbReference type="InterPro" id="IPR030679">
    <property type="entry name" value="ABC_ATPase_HisP-typ"/>
</dbReference>
<evidence type="ECO:0000256" key="4">
    <source>
        <dbReference type="ARBA" id="ARBA00022475"/>
    </source>
</evidence>
<sequence length="247" mass="27227">MKGKEMSIVVELNDVHKSFGSNAVLKGVSFSVPKGQVVAIIGKSGSGKSTALRCIDRLEIIDKGHIEVCGHRVSDPGIELRRLRMDVGIVFQSYNLFPHLTVEQNVMLAPRAVKKKSKDEARELSHRTLSQVGLLDKAQAYPEQLSGGQQQRVAIARSLAMEPKVMLFDEVTSALDPQLTGEVLRVIEQLASEGMTMVLVTHEMEFAARVADTIIFMHEGKVWETGPGSMLKNPQTPELKEFMAYGL</sequence>
<proteinExistence type="inferred from homology"/>
<keyword evidence="11" id="KW-1185">Reference proteome</keyword>
<evidence type="ECO:0000313" key="10">
    <source>
        <dbReference type="EMBL" id="NYT48957.1"/>
    </source>
</evidence>
<keyword evidence="4" id="KW-1003">Cell membrane</keyword>
<dbReference type="CDD" id="cd03262">
    <property type="entry name" value="ABC_HisP_GlnQ"/>
    <property type="match status" value="1"/>
</dbReference>
<dbReference type="Pfam" id="PF00005">
    <property type="entry name" value="ABC_tran"/>
    <property type="match status" value="1"/>
</dbReference>
<comment type="caution">
    <text evidence="10">The sequence shown here is derived from an EMBL/GenBank/DDBJ whole genome shotgun (WGS) entry which is preliminary data.</text>
</comment>
<dbReference type="GO" id="GO:0016887">
    <property type="term" value="F:ATP hydrolysis activity"/>
    <property type="evidence" value="ECO:0007669"/>
    <property type="project" value="InterPro"/>
</dbReference>
<protein>
    <submittedName>
        <fullName evidence="10">Amino acid ABC transporter ATP-binding protein</fullName>
    </submittedName>
</protein>
<dbReference type="PROSITE" id="PS50893">
    <property type="entry name" value="ABC_TRANSPORTER_2"/>
    <property type="match status" value="1"/>
</dbReference>